<evidence type="ECO:0000256" key="9">
    <source>
        <dbReference type="PIRNR" id="PIRNR000806"/>
    </source>
</evidence>
<evidence type="ECO:0000256" key="10">
    <source>
        <dbReference type="PIRSR" id="PIRSR000806-1"/>
    </source>
</evidence>
<dbReference type="Pfam" id="PF01704">
    <property type="entry name" value="UDPGP"/>
    <property type="match status" value="1"/>
</dbReference>
<dbReference type="Proteomes" id="UP000492821">
    <property type="component" value="Unassembled WGS sequence"/>
</dbReference>
<dbReference type="FunFam" id="2.160.10.10:FF:000001">
    <property type="entry name" value="UTP--glucose-1-phosphate uridylyltransferase"/>
    <property type="match status" value="1"/>
</dbReference>
<comment type="similarity">
    <text evidence="1 9">Belongs to the UDPGP type 1 family.</text>
</comment>
<dbReference type="GO" id="GO:0006011">
    <property type="term" value="P:UDP-alpha-D-glucose metabolic process"/>
    <property type="evidence" value="ECO:0007669"/>
    <property type="project" value="UniProtKB-UniRule"/>
</dbReference>
<keyword evidence="5 9" id="KW-0808">Transferase</keyword>
<feature type="binding site" evidence="11">
    <location>
        <position position="221"/>
    </location>
    <ligand>
        <name>UTP</name>
        <dbReference type="ChEBI" id="CHEBI:46398"/>
    </ligand>
</feature>
<dbReference type="CDD" id="cd00897">
    <property type="entry name" value="UGPase_euk"/>
    <property type="match status" value="1"/>
</dbReference>
<feature type="binding site" evidence="10">
    <location>
        <position position="191"/>
    </location>
    <ligand>
        <name>substrate</name>
    </ligand>
</feature>
<evidence type="ECO:0000256" key="5">
    <source>
        <dbReference type="ARBA" id="ARBA00022679"/>
    </source>
</evidence>
<feature type="binding site" evidence="11">
    <location>
        <position position="190"/>
    </location>
    <ligand>
        <name>UTP</name>
        <dbReference type="ChEBI" id="CHEBI:46398"/>
    </ligand>
</feature>
<proteinExistence type="inferred from homology"/>
<dbReference type="InterPro" id="IPR016267">
    <property type="entry name" value="UDPGP_trans"/>
</dbReference>
<comment type="subunit">
    <text evidence="2">Homooctamer.</text>
</comment>
<evidence type="ECO:0000313" key="12">
    <source>
        <dbReference type="Proteomes" id="UP000492821"/>
    </source>
</evidence>
<comment type="catalytic activity">
    <reaction evidence="8">
        <text>alpha-D-glucose 1-phosphate + UTP + H(+) = UDP-alpha-D-glucose + diphosphate</text>
        <dbReference type="Rhea" id="RHEA:19889"/>
        <dbReference type="ChEBI" id="CHEBI:15378"/>
        <dbReference type="ChEBI" id="CHEBI:33019"/>
        <dbReference type="ChEBI" id="CHEBI:46398"/>
        <dbReference type="ChEBI" id="CHEBI:58601"/>
        <dbReference type="ChEBI" id="CHEBI:58885"/>
        <dbReference type="EC" id="2.7.7.9"/>
    </reaction>
    <physiologicalReaction direction="left-to-right" evidence="8">
        <dbReference type="Rhea" id="RHEA:19890"/>
    </physiologicalReaction>
</comment>
<evidence type="ECO:0000256" key="2">
    <source>
        <dbReference type="ARBA" id="ARBA00011823"/>
    </source>
</evidence>
<reference evidence="13" key="2">
    <citation type="submission" date="2020-10" db="UniProtKB">
        <authorList>
            <consortium name="WormBaseParasite"/>
        </authorList>
    </citation>
    <scope>IDENTIFICATION</scope>
</reference>
<evidence type="ECO:0000256" key="3">
    <source>
        <dbReference type="ARBA" id="ARBA00012415"/>
    </source>
</evidence>
<dbReference type="UniPathway" id="UPA00164"/>
<feature type="binding site" evidence="11">
    <location>
        <position position="358"/>
    </location>
    <ligand>
        <name>UTP</name>
        <dbReference type="ChEBI" id="CHEBI:46398"/>
    </ligand>
</feature>
<name>A0A7E4UPT6_PANRE</name>
<organism evidence="12 13">
    <name type="scientific">Panagrellus redivivus</name>
    <name type="common">Microworm</name>
    <dbReference type="NCBI Taxonomy" id="6233"/>
    <lineage>
        <taxon>Eukaryota</taxon>
        <taxon>Metazoa</taxon>
        <taxon>Ecdysozoa</taxon>
        <taxon>Nematoda</taxon>
        <taxon>Chromadorea</taxon>
        <taxon>Rhabditida</taxon>
        <taxon>Tylenchina</taxon>
        <taxon>Panagrolaimomorpha</taxon>
        <taxon>Panagrolaimoidea</taxon>
        <taxon>Panagrolaimidae</taxon>
        <taxon>Panagrellus</taxon>
    </lineage>
</organism>
<dbReference type="Gene3D" id="3.90.550.10">
    <property type="entry name" value="Spore Coat Polysaccharide Biosynthesis Protein SpsA, Chain A"/>
    <property type="match status" value="1"/>
</dbReference>
<evidence type="ECO:0000256" key="6">
    <source>
        <dbReference type="ARBA" id="ARBA00022695"/>
    </source>
</evidence>
<dbReference type="PIRSF" id="PIRSF000806">
    <property type="entry name" value="UDPGP"/>
    <property type="match status" value="1"/>
</dbReference>
<dbReference type="Gene3D" id="2.160.10.10">
    <property type="entry name" value="Hexapeptide repeat proteins"/>
    <property type="match status" value="1"/>
</dbReference>
<feature type="binding site" evidence="11">
    <location>
        <position position="164"/>
    </location>
    <ligand>
        <name>UTP</name>
        <dbReference type="ChEBI" id="CHEBI:46398"/>
    </ligand>
</feature>
<evidence type="ECO:0000256" key="8">
    <source>
        <dbReference type="ARBA" id="ARBA00047432"/>
    </source>
</evidence>
<dbReference type="WBParaSite" id="Pan_g11.t1">
    <property type="protein sequence ID" value="Pan_g11.t1"/>
    <property type="gene ID" value="Pan_g11"/>
</dbReference>
<evidence type="ECO:0000256" key="7">
    <source>
        <dbReference type="ARBA" id="ARBA00023579"/>
    </source>
</evidence>
<evidence type="ECO:0000256" key="11">
    <source>
        <dbReference type="PIRSR" id="PIRSR000806-2"/>
    </source>
</evidence>
<dbReference type="FunFam" id="3.90.550.10:FF:000002">
    <property type="entry name" value="UTP--glucose-1-phosphate uridylyltransferase"/>
    <property type="match status" value="1"/>
</dbReference>
<comment type="function">
    <text evidence="7">UTP--glucose-1-phosphate uridylyltransferase catalyzing the conversion of glucose-1-phosphate into UDP-glucose, a crucial precursor for the production of glycogen.</text>
</comment>
<dbReference type="SUPFAM" id="SSF53448">
    <property type="entry name" value="Nucleotide-diphospho-sugar transferases"/>
    <property type="match status" value="1"/>
</dbReference>
<dbReference type="InterPro" id="IPR002618">
    <property type="entry name" value="UDPGP_fam"/>
</dbReference>
<dbReference type="PANTHER" id="PTHR43511">
    <property type="match status" value="1"/>
</dbReference>
<dbReference type="AlphaFoldDB" id="A0A7E4UPT6"/>
<dbReference type="GO" id="GO:0003983">
    <property type="term" value="F:UTP:glucose-1-phosphate uridylyltransferase activity"/>
    <property type="evidence" value="ECO:0007669"/>
    <property type="project" value="UniProtKB-EC"/>
</dbReference>
<reference evidence="12" key="1">
    <citation type="journal article" date="2013" name="Genetics">
        <title>The draft genome and transcriptome of Panagrellus redivivus are shaped by the harsh demands of a free-living lifestyle.</title>
        <authorList>
            <person name="Srinivasan J."/>
            <person name="Dillman A.R."/>
            <person name="Macchietto M.G."/>
            <person name="Heikkinen L."/>
            <person name="Lakso M."/>
            <person name="Fracchia K.M."/>
            <person name="Antoshechkin I."/>
            <person name="Mortazavi A."/>
            <person name="Wong G."/>
            <person name="Sternberg P.W."/>
        </authorList>
    </citation>
    <scope>NUCLEOTIDE SEQUENCE [LARGE SCALE GENOMIC DNA]</scope>
    <source>
        <strain evidence="12">MT8872</strain>
    </source>
</reference>
<accession>A0A7E4UPT6</accession>
<sequence>MSESTETHLEGLQKFFDDLPEGNITDNDKTVFTRLYKQFLTEKATIDWNSWKLPPAERFIDASGLPEIEEGEQKDLLERLAVVRLNGGLGTTMGCRGPKSLIKVKADRSFLEIAVDQIEHVNSKHDTKVPLLLLDSFNTSAETAEALEHLGVAHKLTKVRQFEQSKCPRIYADTLLPVDGHEDEAWYPPGHGNIFETLLYTAVADELLEEGHDVLFVSNIDNTGAIVDARFVKALLENDHEYIMEVTPKTPADIKGGTLIQIEDRIMHLEMPQVPPEGIDEFCSTKTFKIFNTNNIWINLKAVRPRLDEIMREIIANKKKLSDGTPIIQLETSIGGAIRNFPNACALNVGRSRFLPVKRTQDLLVISSDAFELDENVNVKLAEGLESAPHVSLSSEFDALPEFQKRIPEIPSLIDLKNLKVAGNVVFGKSVVLKGNVELIAEEGEELVIEDETVIEGGDY</sequence>
<feature type="binding site" evidence="11">
    <location>
        <position position="99"/>
    </location>
    <ligand>
        <name>UTP</name>
        <dbReference type="ChEBI" id="CHEBI:46398"/>
    </ligand>
</feature>
<protein>
    <recommendedName>
        <fullName evidence="4 9">UTP--glucose-1-phosphate uridylyltransferase</fullName>
        <ecNumber evidence="3 9">2.7.7.9</ecNumber>
    </recommendedName>
</protein>
<evidence type="ECO:0000256" key="1">
    <source>
        <dbReference type="ARBA" id="ARBA00010401"/>
    </source>
</evidence>
<keyword evidence="6 9" id="KW-0548">Nucleotidyltransferase</keyword>
<keyword evidence="12" id="KW-1185">Reference proteome</keyword>
<evidence type="ECO:0000313" key="13">
    <source>
        <dbReference type="WBParaSite" id="Pan_g11.t1"/>
    </source>
</evidence>
<dbReference type="GO" id="GO:0005978">
    <property type="term" value="P:glycogen biosynthetic process"/>
    <property type="evidence" value="ECO:0007669"/>
    <property type="project" value="UniProtKB-UniPathway"/>
</dbReference>
<evidence type="ECO:0000256" key="4">
    <source>
        <dbReference type="ARBA" id="ARBA00019048"/>
    </source>
</evidence>
<dbReference type="InterPro" id="IPR029044">
    <property type="entry name" value="Nucleotide-diphossugar_trans"/>
</dbReference>
<dbReference type="EC" id="2.7.7.9" evidence="3 9"/>